<dbReference type="PANTHER" id="PTHR40980:SF4">
    <property type="entry name" value="TONB-DEPENDENT RECEPTOR-LIKE BETA-BARREL DOMAIN-CONTAINING PROTEIN"/>
    <property type="match status" value="1"/>
</dbReference>
<dbReference type="InterPro" id="IPR039426">
    <property type="entry name" value="TonB-dep_rcpt-like"/>
</dbReference>
<dbReference type="InterPro" id="IPR037066">
    <property type="entry name" value="Plug_dom_sf"/>
</dbReference>
<evidence type="ECO:0000256" key="7">
    <source>
        <dbReference type="ARBA" id="ARBA00023237"/>
    </source>
</evidence>
<dbReference type="SUPFAM" id="SSF56935">
    <property type="entry name" value="Porins"/>
    <property type="match status" value="1"/>
</dbReference>
<feature type="domain" description="TonB-dependent receptor-like beta-barrel" evidence="11">
    <location>
        <begin position="397"/>
        <end position="813"/>
    </location>
</feature>
<evidence type="ECO:0000256" key="2">
    <source>
        <dbReference type="ARBA" id="ARBA00022448"/>
    </source>
</evidence>
<evidence type="ECO:0000256" key="10">
    <source>
        <dbReference type="SAM" id="SignalP"/>
    </source>
</evidence>
<keyword evidence="5 9" id="KW-0798">TonB box</keyword>
<evidence type="ECO:0000313" key="14">
    <source>
        <dbReference type="Proteomes" id="UP000295543"/>
    </source>
</evidence>
<gene>
    <name evidence="13" type="ORF">E2F49_00645</name>
</gene>
<keyword evidence="13" id="KW-0675">Receptor</keyword>
<keyword evidence="2 8" id="KW-0813">Transport</keyword>
<keyword evidence="10" id="KW-0732">Signal</keyword>
<dbReference type="InterPro" id="IPR012910">
    <property type="entry name" value="Plug_dom"/>
</dbReference>
<accession>A0A4R5UBS8</accession>
<dbReference type="OrthoDB" id="8727862at2"/>
<evidence type="ECO:0000256" key="8">
    <source>
        <dbReference type="PROSITE-ProRule" id="PRU01360"/>
    </source>
</evidence>
<dbReference type="CDD" id="cd01347">
    <property type="entry name" value="ligand_gated_channel"/>
    <property type="match status" value="1"/>
</dbReference>
<keyword evidence="7 8" id="KW-0998">Cell outer membrane</keyword>
<dbReference type="EMBL" id="SMTG01000002">
    <property type="protein sequence ID" value="TDK32623.1"/>
    <property type="molecule type" value="Genomic_DNA"/>
</dbReference>
<evidence type="ECO:0000259" key="11">
    <source>
        <dbReference type="Pfam" id="PF00593"/>
    </source>
</evidence>
<evidence type="ECO:0000256" key="5">
    <source>
        <dbReference type="ARBA" id="ARBA00023077"/>
    </source>
</evidence>
<dbReference type="Pfam" id="PF07715">
    <property type="entry name" value="Plug"/>
    <property type="match status" value="1"/>
</dbReference>
<comment type="similarity">
    <text evidence="8 9">Belongs to the TonB-dependent receptor family.</text>
</comment>
<dbReference type="NCBIfam" id="TIGR01782">
    <property type="entry name" value="TonB-Xanth-Caul"/>
    <property type="match status" value="1"/>
</dbReference>
<evidence type="ECO:0000259" key="12">
    <source>
        <dbReference type="Pfam" id="PF07715"/>
    </source>
</evidence>
<sequence>MSNPHPLHAAIALVLAAGAVSLPLHAQTLPQTPDGSTLADPVDLDTLEVRAQLESQMRAIDFKRASDAIQDTVSSDSMGQYPDKNVGESLSRLPGISVTRDQGEGRFVVVRGLDAAFNSVSVDGVAIGTPEDASRAAPLDVIPSESTERLTVVKAPTPDMPGDAIGGAILVESASAFDRAGRDIRAKAEMSHQNLSGKTSPKAAFNYSDIFVDGTFGVALGLSHQDRDYESDNIEVEYDKVDERDGLTPIEIQQRKYSINRERTGLNLNLDWRPGDGNSYYLRTLYTDFTDAETRQNSIIPVGEGDITTHADGTYTVDGIDPNDFSRRVRFRTKQEDTFTVSAGGENRFGAGSAVDYKLGFTKTRERVLDEVEARFEYDGADDVSIEMDTSRPIPRYTISDSPAGGWLDNDNYEFNRFVVAPIWVDDKENSAQVNFTFAGDLITWKTGLLGRWRDRVVDIDETELRRGPDINLGSWTTKAPGYTHGNMGDGISSAAMNAYLRDRLGDYSARPQDVAANTEVSLIEDYTASEDILAGYLMATMDFDRLRVITGARVERTEFEATGNVVDLEDEETIGSISTRNVSSSYTSVLPGLHLRYDMDDWVLRGAYTTTIARPSFGSISPRTRINRDEEEVQLGNPDLDPYTSRNFDISIERYLGDTGLVSAGLFYKNIDDYVVDVTTRDNPAYQGFDVTMPVNGDKATVYGAELNWQQHFDNGLLLGLSGTWLDTEYEINGRSFTLPNASERLYSAHIGYEKGGLSTRIAAVRRSEYIDEVDASDSDFDIWVAANTQLDFSLDYRVSDQWGLYFEASNLLDEPLELYQGSPANTLQNELYGRTYVAGVKLRF</sequence>
<dbReference type="Gene3D" id="2.170.130.10">
    <property type="entry name" value="TonB-dependent receptor, plug domain"/>
    <property type="match status" value="1"/>
</dbReference>
<protein>
    <submittedName>
        <fullName evidence="13">TonB-dependent receptor</fullName>
    </submittedName>
</protein>
<dbReference type="AlphaFoldDB" id="A0A4R5UBS8"/>
<dbReference type="Proteomes" id="UP000295543">
    <property type="component" value="Unassembled WGS sequence"/>
</dbReference>
<evidence type="ECO:0000256" key="1">
    <source>
        <dbReference type="ARBA" id="ARBA00004571"/>
    </source>
</evidence>
<name>A0A4R5UBS8_9GAMM</name>
<keyword evidence="6 8" id="KW-0472">Membrane</keyword>
<feature type="chain" id="PRO_5020506887" evidence="10">
    <location>
        <begin position="27"/>
        <end position="846"/>
    </location>
</feature>
<evidence type="ECO:0000256" key="4">
    <source>
        <dbReference type="ARBA" id="ARBA00022692"/>
    </source>
</evidence>
<dbReference type="InterPro" id="IPR036942">
    <property type="entry name" value="Beta-barrel_TonB_sf"/>
</dbReference>
<dbReference type="InterPro" id="IPR000531">
    <property type="entry name" value="Beta-barrel_TonB"/>
</dbReference>
<dbReference type="RefSeq" id="WP_133392195.1">
    <property type="nucleotide sequence ID" value="NZ_SMTG01000002.1"/>
</dbReference>
<comment type="subcellular location">
    <subcellularLocation>
        <location evidence="1 8">Cell outer membrane</location>
        <topology evidence="1 8">Multi-pass membrane protein</topology>
    </subcellularLocation>
</comment>
<organism evidence="13 14">
    <name type="scientific">Luteimonas terrae</name>
    <dbReference type="NCBI Taxonomy" id="1530191"/>
    <lineage>
        <taxon>Bacteria</taxon>
        <taxon>Pseudomonadati</taxon>
        <taxon>Pseudomonadota</taxon>
        <taxon>Gammaproteobacteria</taxon>
        <taxon>Lysobacterales</taxon>
        <taxon>Lysobacteraceae</taxon>
        <taxon>Luteimonas</taxon>
    </lineage>
</organism>
<feature type="signal peptide" evidence="10">
    <location>
        <begin position="1"/>
        <end position="26"/>
    </location>
</feature>
<keyword evidence="4 8" id="KW-0812">Transmembrane</keyword>
<proteinExistence type="inferred from homology"/>
<evidence type="ECO:0000256" key="3">
    <source>
        <dbReference type="ARBA" id="ARBA00022452"/>
    </source>
</evidence>
<dbReference type="PANTHER" id="PTHR40980">
    <property type="entry name" value="PLUG DOMAIN-CONTAINING PROTEIN"/>
    <property type="match status" value="1"/>
</dbReference>
<comment type="caution">
    <text evidence="13">The sequence shown here is derived from an EMBL/GenBank/DDBJ whole genome shotgun (WGS) entry which is preliminary data.</text>
</comment>
<dbReference type="Pfam" id="PF00593">
    <property type="entry name" value="TonB_dep_Rec_b-barrel"/>
    <property type="match status" value="1"/>
</dbReference>
<evidence type="ECO:0000313" key="13">
    <source>
        <dbReference type="EMBL" id="TDK32623.1"/>
    </source>
</evidence>
<dbReference type="InterPro" id="IPR010104">
    <property type="entry name" value="TonB_rcpt_bac"/>
</dbReference>
<dbReference type="Gene3D" id="2.40.170.20">
    <property type="entry name" value="TonB-dependent receptor, beta-barrel domain"/>
    <property type="match status" value="1"/>
</dbReference>
<feature type="domain" description="TonB-dependent receptor plug" evidence="12">
    <location>
        <begin position="67"/>
        <end position="168"/>
    </location>
</feature>
<keyword evidence="3 8" id="KW-1134">Transmembrane beta strand</keyword>
<dbReference type="GO" id="GO:0009279">
    <property type="term" value="C:cell outer membrane"/>
    <property type="evidence" value="ECO:0007669"/>
    <property type="project" value="UniProtKB-SubCell"/>
</dbReference>
<dbReference type="PROSITE" id="PS52016">
    <property type="entry name" value="TONB_DEPENDENT_REC_3"/>
    <property type="match status" value="1"/>
</dbReference>
<evidence type="ECO:0000256" key="9">
    <source>
        <dbReference type="RuleBase" id="RU003357"/>
    </source>
</evidence>
<reference evidence="13 14" key="1">
    <citation type="submission" date="2019-03" db="EMBL/GenBank/DDBJ databases">
        <title>Luteimonas zhaokaii sp.nov., isolated from the rectal contents of Plateau pika in Yushu, Qinghai Province, China.</title>
        <authorList>
            <person name="Zhang G."/>
        </authorList>
    </citation>
    <scope>NUCLEOTIDE SEQUENCE [LARGE SCALE GENOMIC DNA]</scope>
    <source>
        <strain evidence="13 14">THG-MD21</strain>
    </source>
</reference>
<keyword evidence="14" id="KW-1185">Reference proteome</keyword>
<evidence type="ECO:0000256" key="6">
    <source>
        <dbReference type="ARBA" id="ARBA00023136"/>
    </source>
</evidence>